<dbReference type="GO" id="GO:0008168">
    <property type="term" value="F:methyltransferase activity"/>
    <property type="evidence" value="ECO:0007669"/>
    <property type="project" value="UniProtKB-KW"/>
</dbReference>
<organism evidence="5 6">
    <name type="scientific">Angomonas deanei</name>
    <dbReference type="NCBI Taxonomy" id="59799"/>
    <lineage>
        <taxon>Eukaryota</taxon>
        <taxon>Discoba</taxon>
        <taxon>Euglenozoa</taxon>
        <taxon>Kinetoplastea</taxon>
        <taxon>Metakinetoplastina</taxon>
        <taxon>Trypanosomatida</taxon>
        <taxon>Trypanosomatidae</taxon>
        <taxon>Strigomonadinae</taxon>
        <taxon>Angomonas</taxon>
    </lineage>
</organism>
<dbReference type="OrthoDB" id="411785at2759"/>
<dbReference type="EMBL" id="LR877160">
    <property type="protein sequence ID" value="CAD2220162.1"/>
    <property type="molecule type" value="Genomic_DNA"/>
</dbReference>
<evidence type="ECO:0000259" key="4">
    <source>
        <dbReference type="Pfam" id="PF13847"/>
    </source>
</evidence>
<reference evidence="5 6" key="1">
    <citation type="submission" date="2020-08" db="EMBL/GenBank/DDBJ databases">
        <authorList>
            <person name="Newling K."/>
            <person name="Davey J."/>
            <person name="Forrester S."/>
        </authorList>
    </citation>
    <scope>NUCLEOTIDE SEQUENCE [LARGE SCALE GENOMIC DNA]</scope>
    <source>
        <strain evidence="6">Crithidia deanei Carvalho (ATCC PRA-265)</strain>
    </source>
</reference>
<dbReference type="PANTHER" id="PTHR12176">
    <property type="entry name" value="SAM-DEPENDENT METHYLTRANSFERASE SUPERFAMILY PROTEIN"/>
    <property type="match status" value="1"/>
</dbReference>
<dbReference type="InterPro" id="IPR029063">
    <property type="entry name" value="SAM-dependent_MTases_sf"/>
</dbReference>
<dbReference type="Gene3D" id="3.40.50.150">
    <property type="entry name" value="Vaccinia Virus protein VP39"/>
    <property type="match status" value="1"/>
</dbReference>
<evidence type="ECO:0000256" key="2">
    <source>
        <dbReference type="ARBA" id="ARBA00022603"/>
    </source>
</evidence>
<dbReference type="AlphaFoldDB" id="A0A7G2CPQ0"/>
<dbReference type="GO" id="GO:0032259">
    <property type="term" value="P:methylation"/>
    <property type="evidence" value="ECO:0007669"/>
    <property type="project" value="UniProtKB-KW"/>
</dbReference>
<keyword evidence="2" id="KW-0489">Methyltransferase</keyword>
<keyword evidence="3" id="KW-0808">Transferase</keyword>
<proteinExistence type="inferred from homology"/>
<evidence type="ECO:0000256" key="1">
    <source>
        <dbReference type="ARBA" id="ARBA00008361"/>
    </source>
</evidence>
<gene>
    <name evidence="5" type="ORF">ADEAN_000767700</name>
</gene>
<evidence type="ECO:0000313" key="6">
    <source>
        <dbReference type="Proteomes" id="UP000515908"/>
    </source>
</evidence>
<evidence type="ECO:0000313" key="5">
    <source>
        <dbReference type="EMBL" id="CAD2220162.1"/>
    </source>
</evidence>
<dbReference type="Pfam" id="PF13847">
    <property type="entry name" value="Methyltransf_31"/>
    <property type="match status" value="1"/>
</dbReference>
<name>A0A7G2CPQ0_9TRYP</name>
<sequence length="247" mass="29132">MADSNADYNKQSYWESRYKNEEQYDWFPSVYEECLTVCHDVLEKVAEKRKEKDASTEIKVLHLGTGNSNLVEDLFLKYNTEKTTTSYQLVQVAVDYSPTVIENMKKKYEDCLVRTGVTKEQYTVHWVVADIRDLNEIRQTYGPCFDLVIDKGTMDALQVTDHNENENNDNNENDVEENVHRMLQEVSLCLGNRPHSVFLQFTWQVPYYRLYYTTKHEEHQYAWGSNEQHKSLGDGGLYYYYIYEVTA</sequence>
<keyword evidence="6" id="KW-1185">Reference proteome</keyword>
<dbReference type="VEuPathDB" id="TriTrypDB:ADEAN_000767700"/>
<comment type="similarity">
    <text evidence="1">Belongs to the methyltransferase superfamily.</text>
</comment>
<dbReference type="SUPFAM" id="SSF53335">
    <property type="entry name" value="S-adenosyl-L-methionine-dependent methyltransferases"/>
    <property type="match status" value="1"/>
</dbReference>
<protein>
    <recommendedName>
        <fullName evidence="4">Methyltransferase domain-containing protein</fullName>
    </recommendedName>
</protein>
<dbReference type="Proteomes" id="UP000515908">
    <property type="component" value="Chromosome 16"/>
</dbReference>
<evidence type="ECO:0000256" key="3">
    <source>
        <dbReference type="ARBA" id="ARBA00022679"/>
    </source>
</evidence>
<dbReference type="PANTHER" id="PTHR12176:SF80">
    <property type="entry name" value="EEF1A LYSINE METHYLTRANSFERASE 4"/>
    <property type="match status" value="1"/>
</dbReference>
<feature type="domain" description="Methyltransferase" evidence="4">
    <location>
        <begin position="57"/>
        <end position="190"/>
    </location>
</feature>
<dbReference type="InterPro" id="IPR051419">
    <property type="entry name" value="Lys/N-term_MeTrsfase_sf"/>
</dbReference>
<dbReference type="InterPro" id="IPR025714">
    <property type="entry name" value="Methyltranfer_dom"/>
</dbReference>
<accession>A0A7G2CPQ0</accession>